<dbReference type="EMBL" id="JAGRRH010000001">
    <property type="protein sequence ID" value="KAG7374023.1"/>
    <property type="molecule type" value="Genomic_DNA"/>
</dbReference>
<feature type="compositionally biased region" description="Polar residues" evidence="5">
    <location>
        <begin position="202"/>
        <end position="214"/>
    </location>
</feature>
<keyword evidence="4 6" id="KW-0472">Membrane</keyword>
<comment type="subcellular location">
    <subcellularLocation>
        <location evidence="1">Membrane</location>
        <topology evidence="1">Multi-pass membrane protein</topology>
    </subcellularLocation>
</comment>
<evidence type="ECO:0000313" key="8">
    <source>
        <dbReference type="EMBL" id="KAG7374023.1"/>
    </source>
</evidence>
<feature type="transmembrane region" description="Helical" evidence="6">
    <location>
        <begin position="456"/>
        <end position="481"/>
    </location>
</feature>
<comment type="caution">
    <text evidence="8">The sequence shown here is derived from an EMBL/GenBank/DDBJ whole genome shotgun (WGS) entry which is preliminary data.</text>
</comment>
<dbReference type="PANTHER" id="PTHR46726">
    <property type="entry name" value="TWO PORE CHANNEL 3"/>
    <property type="match status" value="1"/>
</dbReference>
<keyword evidence="3 6" id="KW-1133">Transmembrane helix</keyword>
<dbReference type="Proteomes" id="UP000693970">
    <property type="component" value="Unassembled WGS sequence"/>
</dbReference>
<keyword evidence="2 6" id="KW-0812">Transmembrane</keyword>
<dbReference type="InterPro" id="IPR005821">
    <property type="entry name" value="Ion_trans_dom"/>
</dbReference>
<feature type="transmembrane region" description="Helical" evidence="6">
    <location>
        <begin position="316"/>
        <end position="334"/>
    </location>
</feature>
<keyword evidence="9" id="KW-1185">Reference proteome</keyword>
<feature type="compositionally biased region" description="Low complexity" evidence="5">
    <location>
        <begin position="87"/>
        <end position="111"/>
    </location>
</feature>
<protein>
    <submittedName>
        <fullName evidence="8">Ion transport protein</fullName>
    </submittedName>
</protein>
<evidence type="ECO:0000256" key="6">
    <source>
        <dbReference type="SAM" id="Phobius"/>
    </source>
</evidence>
<name>A0A9K3Q7T0_9STRA</name>
<feature type="region of interest" description="Disordered" evidence="5">
    <location>
        <begin position="624"/>
        <end position="679"/>
    </location>
</feature>
<evidence type="ECO:0000313" key="9">
    <source>
        <dbReference type="Proteomes" id="UP000693970"/>
    </source>
</evidence>
<dbReference type="GO" id="GO:0005216">
    <property type="term" value="F:monoatomic ion channel activity"/>
    <property type="evidence" value="ECO:0007669"/>
    <property type="project" value="InterPro"/>
</dbReference>
<evidence type="ECO:0000256" key="3">
    <source>
        <dbReference type="ARBA" id="ARBA00022989"/>
    </source>
</evidence>
<feature type="domain" description="Ion transport" evidence="7">
    <location>
        <begin position="275"/>
        <end position="489"/>
    </location>
</feature>
<evidence type="ECO:0000256" key="5">
    <source>
        <dbReference type="SAM" id="MobiDB-lite"/>
    </source>
</evidence>
<feature type="region of interest" description="Disordered" evidence="5">
    <location>
        <begin position="201"/>
        <end position="256"/>
    </location>
</feature>
<feature type="transmembrane region" description="Helical" evidence="6">
    <location>
        <begin position="276"/>
        <end position="295"/>
    </location>
</feature>
<feature type="compositionally biased region" description="Basic and acidic residues" evidence="5">
    <location>
        <begin position="76"/>
        <end position="86"/>
    </location>
</feature>
<feature type="transmembrane region" description="Helical" evidence="6">
    <location>
        <begin position="382"/>
        <end position="412"/>
    </location>
</feature>
<accession>A0A9K3Q7T0</accession>
<gene>
    <name evidence="8" type="ORF">IV203_013118</name>
</gene>
<dbReference type="AlphaFoldDB" id="A0A9K3Q7T0"/>
<evidence type="ECO:0000256" key="2">
    <source>
        <dbReference type="ARBA" id="ARBA00022692"/>
    </source>
</evidence>
<evidence type="ECO:0000259" key="7">
    <source>
        <dbReference type="Pfam" id="PF00520"/>
    </source>
</evidence>
<feature type="compositionally biased region" description="Basic and acidic residues" evidence="5">
    <location>
        <begin position="219"/>
        <end position="254"/>
    </location>
</feature>
<dbReference type="PANTHER" id="PTHR46726:SF1">
    <property type="entry name" value="TWO-PORE CALCIUM CHANNEL 3"/>
    <property type="match status" value="1"/>
</dbReference>
<organism evidence="8 9">
    <name type="scientific">Nitzschia inconspicua</name>
    <dbReference type="NCBI Taxonomy" id="303405"/>
    <lineage>
        <taxon>Eukaryota</taxon>
        <taxon>Sar</taxon>
        <taxon>Stramenopiles</taxon>
        <taxon>Ochrophyta</taxon>
        <taxon>Bacillariophyta</taxon>
        <taxon>Bacillariophyceae</taxon>
        <taxon>Bacillariophycidae</taxon>
        <taxon>Bacillariales</taxon>
        <taxon>Bacillariaceae</taxon>
        <taxon>Nitzschia</taxon>
    </lineage>
</organism>
<feature type="compositionally biased region" description="Polar residues" evidence="5">
    <location>
        <begin position="1"/>
        <end position="11"/>
    </location>
</feature>
<sequence>MNSERVTSSHRPSAKSPPPVSMLPDAKKIESAYNSATSSSSFTTAPASSLPFMMDRTITSRQNHSDMPFDYEGEEVDRRGSRHDEQQQQQQQQQQPFFASHPTSSSTFSTSLQQRTQKANHQCEVVYESNPTWPRSKRRSRSNDKSSLHHHHHGNSLSLNNEQTYQDDFKIGSSSDYNTMEKRSLYSGDDHIIEEHDDDMKFSTQQQQANTSPLSRGKFGQDKQKQESKQVADEHNDNDRADQVETSHDDKGTEDAEDSALWKSRLFVGKLVNHEYVQIAVIVLILINAIMMGLATMDWVTDDPRIGNIFFRIDQSFLCIFTIEVIMQLYYLGISLFRDAWLVFDLAIVVSSWSFESLQIVRAFRIFRAFRLVTRLKPLRDLVLAIGAVLPRMYAIAALLLIIFYVFAVLFTELFSDLPLSENYFGTLDASLFTCMEMMTLEWSEIAREVIEYESWAWAPFTFFIMISGFIVYNLIVAVVVEAVAVTEQTVRALDGIEPNSPTAKVEEAEQRIDLLRYHIQDMMKTQEQIQSMLEIMASEMLDLETKRMKSEERETLLRTEINRRIEYQRKMETDPQVVSLDRSFALEREKRESQRQERMILRQEHGKEMLNSMESVSLEDLQRSMDSDELSSSVMRNRRHARRASNPSNMLRERGMGHDSNQSINGRSVSSMDERGNGEKGWKRFLAFHVQDA</sequence>
<feature type="transmembrane region" description="Helical" evidence="6">
    <location>
        <begin position="340"/>
        <end position="361"/>
    </location>
</feature>
<reference evidence="8" key="1">
    <citation type="journal article" date="2021" name="Sci. Rep.">
        <title>Diploid genomic architecture of Nitzschia inconspicua, an elite biomass production diatom.</title>
        <authorList>
            <person name="Oliver A."/>
            <person name="Podell S."/>
            <person name="Pinowska A."/>
            <person name="Traller J.C."/>
            <person name="Smith S.R."/>
            <person name="McClure R."/>
            <person name="Beliaev A."/>
            <person name="Bohutskyi P."/>
            <person name="Hill E.A."/>
            <person name="Rabines A."/>
            <person name="Zheng H."/>
            <person name="Allen L.Z."/>
            <person name="Kuo A."/>
            <person name="Grigoriev I.V."/>
            <person name="Allen A.E."/>
            <person name="Hazlebeck D."/>
            <person name="Allen E.E."/>
        </authorList>
    </citation>
    <scope>NUCLEOTIDE SEQUENCE</scope>
    <source>
        <strain evidence="8">Hildebrandi</strain>
    </source>
</reference>
<feature type="compositionally biased region" description="Low complexity" evidence="5">
    <location>
        <begin position="31"/>
        <end position="49"/>
    </location>
</feature>
<reference evidence="8" key="2">
    <citation type="submission" date="2021-04" db="EMBL/GenBank/DDBJ databases">
        <authorList>
            <person name="Podell S."/>
        </authorList>
    </citation>
    <scope>NUCLEOTIDE SEQUENCE</scope>
    <source>
        <strain evidence="8">Hildebrandi</strain>
    </source>
</reference>
<evidence type="ECO:0000256" key="4">
    <source>
        <dbReference type="ARBA" id="ARBA00023136"/>
    </source>
</evidence>
<feature type="region of interest" description="Disordered" evidence="5">
    <location>
        <begin position="1"/>
        <end position="163"/>
    </location>
</feature>
<dbReference type="OrthoDB" id="45894at2759"/>
<dbReference type="Pfam" id="PF00520">
    <property type="entry name" value="Ion_trans"/>
    <property type="match status" value="1"/>
</dbReference>
<proteinExistence type="predicted"/>
<dbReference type="GO" id="GO:0016020">
    <property type="term" value="C:membrane"/>
    <property type="evidence" value="ECO:0007669"/>
    <property type="project" value="UniProtKB-SubCell"/>
</dbReference>
<feature type="compositionally biased region" description="Polar residues" evidence="5">
    <location>
        <begin position="660"/>
        <end position="672"/>
    </location>
</feature>
<evidence type="ECO:0000256" key="1">
    <source>
        <dbReference type="ARBA" id="ARBA00004141"/>
    </source>
</evidence>